<dbReference type="GO" id="GO:0016787">
    <property type="term" value="F:hydrolase activity"/>
    <property type="evidence" value="ECO:0007669"/>
    <property type="project" value="InterPro"/>
</dbReference>
<dbReference type="Pfam" id="PF04851">
    <property type="entry name" value="ResIII"/>
    <property type="match status" value="1"/>
</dbReference>
<dbReference type="GO" id="GO:0004386">
    <property type="term" value="F:helicase activity"/>
    <property type="evidence" value="ECO:0007669"/>
    <property type="project" value="UniProtKB-KW"/>
</dbReference>
<proteinExistence type="predicted"/>
<dbReference type="RefSeq" id="WP_008617513.1">
    <property type="nucleotide sequence ID" value="NZ_JH376582.1"/>
</dbReference>
<dbReference type="Pfam" id="PF00271">
    <property type="entry name" value="Helicase_C"/>
    <property type="match status" value="1"/>
</dbReference>
<dbReference type="Gene3D" id="3.40.50.300">
    <property type="entry name" value="P-loop containing nucleotide triphosphate hydrolases"/>
    <property type="match status" value="2"/>
</dbReference>
<keyword evidence="4" id="KW-1185">Reference proteome</keyword>
<evidence type="ECO:0000313" key="3">
    <source>
        <dbReference type="EMBL" id="EHH01509.1"/>
    </source>
</evidence>
<dbReference type="OrthoDB" id="9759819at2"/>
<dbReference type="InterPro" id="IPR050742">
    <property type="entry name" value="Helicase_Restrict-Modif_Enz"/>
</dbReference>
<evidence type="ECO:0000259" key="2">
    <source>
        <dbReference type="PROSITE" id="PS51194"/>
    </source>
</evidence>
<keyword evidence="3" id="KW-0378">Hydrolase</keyword>
<organism evidence="3 4">
    <name type="scientific">Paraprevotella clara YIT 11840</name>
    <dbReference type="NCBI Taxonomy" id="762968"/>
    <lineage>
        <taxon>Bacteria</taxon>
        <taxon>Pseudomonadati</taxon>
        <taxon>Bacteroidota</taxon>
        <taxon>Bacteroidia</taxon>
        <taxon>Bacteroidales</taxon>
        <taxon>Prevotellaceae</taxon>
        <taxon>Paraprevotella</taxon>
    </lineage>
</organism>
<reference evidence="3 4" key="1">
    <citation type="submission" date="2011-03" db="EMBL/GenBank/DDBJ databases">
        <authorList>
            <person name="Weinstock G."/>
            <person name="Sodergren E."/>
            <person name="Clifton S."/>
            <person name="Fulton L."/>
            <person name="Fulton B."/>
            <person name="Courtney L."/>
            <person name="Fronick C."/>
            <person name="Harrison M."/>
            <person name="Strong C."/>
            <person name="Farmer C."/>
            <person name="Delahaunty K."/>
            <person name="Markovic C."/>
            <person name="Hall O."/>
            <person name="Minx P."/>
            <person name="Tomlinson C."/>
            <person name="Mitreva M."/>
            <person name="Hou S."/>
            <person name="Chen J."/>
            <person name="Wollam A."/>
            <person name="Pepin K.H."/>
            <person name="Johnson M."/>
            <person name="Bhonagiri V."/>
            <person name="Zhang X."/>
            <person name="Suruliraj S."/>
            <person name="Warren W."/>
            <person name="Chinwalla A."/>
            <person name="Mardis E.R."/>
            <person name="Wilson R.K."/>
        </authorList>
    </citation>
    <scope>NUCLEOTIDE SEQUENCE [LARGE SCALE GENOMIC DNA]</scope>
    <source>
        <strain evidence="3 4">YIT 11840</strain>
    </source>
</reference>
<evidence type="ECO:0000259" key="1">
    <source>
        <dbReference type="PROSITE" id="PS51192"/>
    </source>
</evidence>
<dbReference type="InterPro" id="IPR006935">
    <property type="entry name" value="Helicase/UvrB_N"/>
</dbReference>
<feature type="domain" description="Helicase C-terminal" evidence="2">
    <location>
        <begin position="236"/>
        <end position="385"/>
    </location>
</feature>
<dbReference type="GO" id="GO:0005829">
    <property type="term" value="C:cytosol"/>
    <property type="evidence" value="ECO:0007669"/>
    <property type="project" value="TreeGrafter"/>
</dbReference>
<dbReference type="PROSITE" id="PS51194">
    <property type="entry name" value="HELICASE_CTER"/>
    <property type="match status" value="1"/>
</dbReference>
<protein>
    <submittedName>
        <fullName evidence="3">Helicase protein</fullName>
    </submittedName>
</protein>
<comment type="caution">
    <text evidence="3">The sequence shown here is derived from an EMBL/GenBank/DDBJ whole genome shotgun (WGS) entry which is preliminary data.</text>
</comment>
<dbReference type="GO" id="GO:0003677">
    <property type="term" value="F:DNA binding"/>
    <property type="evidence" value="ECO:0007669"/>
    <property type="project" value="InterPro"/>
</dbReference>
<dbReference type="SMART" id="SM00490">
    <property type="entry name" value="HELICc"/>
    <property type="match status" value="1"/>
</dbReference>
<feature type="domain" description="Helicase ATP-binding" evidence="1">
    <location>
        <begin position="19"/>
        <end position="165"/>
    </location>
</feature>
<dbReference type="Proteomes" id="UP000003598">
    <property type="component" value="Unassembled WGS sequence"/>
</dbReference>
<dbReference type="EMBL" id="AFFY01000006">
    <property type="protein sequence ID" value="EHH01509.1"/>
    <property type="molecule type" value="Genomic_DNA"/>
</dbReference>
<dbReference type="STRING" id="762968.HMPREF9441_00532"/>
<dbReference type="GeneID" id="93556270"/>
<keyword evidence="3" id="KW-0547">Nucleotide-binding</keyword>
<sequence length="389" mass="44132">MYKLRDYQQQASDAAVSFFANKAKKNNAIMVLPTGAGKSIVIADIAHRLNDYVLIFCPSREILEQNFKKLCSYGILDCSIYSASFNSKEISRITFATIGSVKAHPELFTHFKNIIVDECHLVNHKEGMYKDFFDAVKCKVLGLTATPYRLSSSRDFGSMLKFITRTRPCIFSEVIYQVQISTLLDMGYLAKLDYYAMNPIGWNELNLKVNTTGADYTDKSVIREYERIDFYGYLVHIVQRLMNPKSGVRRKGILVFTRFLKEAERLTWSIPGTAIVSGETPKKERERVLEAFKAGEIPVVANVGVLTTGFDYPELDTIVMARPTMSLALWYQIVGRAIRPHPSKKAGWIVDLCGNIKRFGEVKDLRLVDGGNGKWAVYSGYRQLTNVRF</sequence>
<keyword evidence="3" id="KW-0347">Helicase</keyword>
<dbReference type="InterPro" id="IPR027417">
    <property type="entry name" value="P-loop_NTPase"/>
</dbReference>
<evidence type="ECO:0000313" key="4">
    <source>
        <dbReference type="Proteomes" id="UP000003598"/>
    </source>
</evidence>
<dbReference type="InterPro" id="IPR001650">
    <property type="entry name" value="Helicase_C-like"/>
</dbReference>
<dbReference type="PANTHER" id="PTHR47396">
    <property type="entry name" value="TYPE I RESTRICTION ENZYME ECOKI R PROTEIN"/>
    <property type="match status" value="1"/>
</dbReference>
<dbReference type="SMART" id="SM00487">
    <property type="entry name" value="DEXDc"/>
    <property type="match status" value="1"/>
</dbReference>
<gene>
    <name evidence="3" type="ORF">HMPREF9441_00532</name>
</gene>
<name>G5SMF7_9BACT</name>
<dbReference type="PATRIC" id="fig|762968.3.peg.474"/>
<accession>G5SMF7</accession>
<dbReference type="SUPFAM" id="SSF52540">
    <property type="entry name" value="P-loop containing nucleoside triphosphate hydrolases"/>
    <property type="match status" value="1"/>
</dbReference>
<dbReference type="GO" id="GO:0005524">
    <property type="term" value="F:ATP binding"/>
    <property type="evidence" value="ECO:0007669"/>
    <property type="project" value="InterPro"/>
</dbReference>
<dbReference type="AlphaFoldDB" id="G5SMF7"/>
<dbReference type="HOGENOM" id="CLU_014765_3_1_10"/>
<dbReference type="PROSITE" id="PS51192">
    <property type="entry name" value="HELICASE_ATP_BIND_1"/>
    <property type="match status" value="1"/>
</dbReference>
<dbReference type="InterPro" id="IPR014001">
    <property type="entry name" value="Helicase_ATP-bd"/>
</dbReference>
<keyword evidence="3" id="KW-0067">ATP-binding</keyword>
<dbReference type="eggNOG" id="COG1061">
    <property type="taxonomic scope" value="Bacteria"/>
</dbReference>
<dbReference type="PANTHER" id="PTHR47396:SF1">
    <property type="entry name" value="ATP-DEPENDENT HELICASE IRC3-RELATED"/>
    <property type="match status" value="1"/>
</dbReference>